<keyword evidence="6 7" id="KW-0456">Lyase</keyword>
<dbReference type="EMBL" id="LYXE01000104">
    <property type="protein sequence ID" value="PDV98301.1"/>
    <property type="molecule type" value="Genomic_DNA"/>
</dbReference>
<dbReference type="GO" id="GO:0004056">
    <property type="term" value="F:argininosuccinate lyase activity"/>
    <property type="evidence" value="ECO:0007669"/>
    <property type="project" value="UniProtKB-UniRule"/>
</dbReference>
<dbReference type="PRINTS" id="PR00149">
    <property type="entry name" value="FUMRATELYASE"/>
</dbReference>
<dbReference type="Gene3D" id="1.10.275.10">
    <property type="entry name" value="Fumarase/aspartase (N-terminal domain)"/>
    <property type="match status" value="1"/>
</dbReference>
<dbReference type="InterPro" id="IPR022761">
    <property type="entry name" value="Fumarate_lyase_N"/>
</dbReference>
<evidence type="ECO:0000256" key="3">
    <source>
        <dbReference type="ARBA" id="ARBA00022490"/>
    </source>
</evidence>
<feature type="domain" description="Fumarate lyase N-terminal" evidence="8">
    <location>
        <begin position="8"/>
        <end position="303"/>
    </location>
</feature>
<evidence type="ECO:0000256" key="7">
    <source>
        <dbReference type="HAMAP-Rule" id="MF_00006"/>
    </source>
</evidence>
<comment type="subcellular location">
    <subcellularLocation>
        <location evidence="7">Cytoplasm</location>
    </subcellularLocation>
</comment>
<evidence type="ECO:0000313" key="11">
    <source>
        <dbReference type="Proteomes" id="UP000220922"/>
    </source>
</evidence>
<organism evidence="10 11">
    <name type="scientific">Candidatus Chloroploca asiatica</name>
    <dbReference type="NCBI Taxonomy" id="1506545"/>
    <lineage>
        <taxon>Bacteria</taxon>
        <taxon>Bacillati</taxon>
        <taxon>Chloroflexota</taxon>
        <taxon>Chloroflexia</taxon>
        <taxon>Chloroflexales</taxon>
        <taxon>Chloroflexineae</taxon>
        <taxon>Oscillochloridaceae</taxon>
        <taxon>Candidatus Chloroploca</taxon>
    </lineage>
</organism>
<dbReference type="PRINTS" id="PR00145">
    <property type="entry name" value="ARGSUCLYASE"/>
</dbReference>
<dbReference type="Gene3D" id="1.10.40.30">
    <property type="entry name" value="Fumarase/aspartase (C-terminal domain)"/>
    <property type="match status" value="1"/>
</dbReference>
<dbReference type="InterPro" id="IPR009049">
    <property type="entry name" value="Argininosuccinate_lyase"/>
</dbReference>
<dbReference type="UniPathway" id="UPA00068">
    <property type="reaction ID" value="UER00114"/>
</dbReference>
<dbReference type="FunFam" id="1.10.40.30:FF:000001">
    <property type="entry name" value="Argininosuccinate lyase"/>
    <property type="match status" value="1"/>
</dbReference>
<dbReference type="GO" id="GO:0042450">
    <property type="term" value="P:L-arginine biosynthetic process via ornithine"/>
    <property type="evidence" value="ECO:0007669"/>
    <property type="project" value="UniProtKB-UniRule"/>
</dbReference>
<protein>
    <recommendedName>
        <fullName evidence="2 7">Argininosuccinate lyase</fullName>
        <shortName evidence="7">ASAL</shortName>
        <ecNumber evidence="2 7">4.3.2.1</ecNumber>
    </recommendedName>
    <alternativeName>
        <fullName evidence="7">Arginosuccinase</fullName>
    </alternativeName>
</protein>
<comment type="catalytic activity">
    <reaction evidence="7">
        <text>2-(N(omega)-L-arginino)succinate = fumarate + L-arginine</text>
        <dbReference type="Rhea" id="RHEA:24020"/>
        <dbReference type="ChEBI" id="CHEBI:29806"/>
        <dbReference type="ChEBI" id="CHEBI:32682"/>
        <dbReference type="ChEBI" id="CHEBI:57472"/>
        <dbReference type="EC" id="4.3.2.1"/>
    </reaction>
</comment>
<dbReference type="Proteomes" id="UP000220922">
    <property type="component" value="Unassembled WGS sequence"/>
</dbReference>
<dbReference type="OrthoDB" id="9769623at2"/>
<dbReference type="InterPro" id="IPR008948">
    <property type="entry name" value="L-Aspartase-like"/>
</dbReference>
<keyword evidence="3 7" id="KW-0963">Cytoplasm</keyword>
<evidence type="ECO:0000256" key="4">
    <source>
        <dbReference type="ARBA" id="ARBA00022571"/>
    </source>
</evidence>
<evidence type="ECO:0000256" key="2">
    <source>
        <dbReference type="ARBA" id="ARBA00012338"/>
    </source>
</evidence>
<dbReference type="PANTHER" id="PTHR43814">
    <property type="entry name" value="ARGININOSUCCINATE LYASE"/>
    <property type="match status" value="1"/>
</dbReference>
<dbReference type="InterPro" id="IPR000362">
    <property type="entry name" value="Fumarate_lyase_fam"/>
</dbReference>
<dbReference type="EC" id="4.3.2.1" evidence="2 7"/>
<keyword evidence="11" id="KW-1185">Reference proteome</keyword>
<dbReference type="RefSeq" id="WP_097653638.1">
    <property type="nucleotide sequence ID" value="NZ_LYXE01000104.1"/>
</dbReference>
<dbReference type="AlphaFoldDB" id="A0A2H3L533"/>
<dbReference type="InterPro" id="IPR029419">
    <property type="entry name" value="Arg_succ_lyase_C"/>
</dbReference>
<accession>A0A2H3L533</accession>
<name>A0A2H3L533_9CHLR</name>
<dbReference type="Pfam" id="PF00206">
    <property type="entry name" value="Lyase_1"/>
    <property type="match status" value="1"/>
</dbReference>
<reference evidence="10 11" key="1">
    <citation type="submission" date="2016-05" db="EMBL/GenBank/DDBJ databases">
        <authorList>
            <person name="Lavstsen T."/>
            <person name="Jespersen J.S."/>
        </authorList>
    </citation>
    <scope>NUCLEOTIDE SEQUENCE [LARGE SCALE GENOMIC DNA]</scope>
    <source>
        <strain evidence="10 11">B7-9</strain>
    </source>
</reference>
<evidence type="ECO:0000313" key="10">
    <source>
        <dbReference type="EMBL" id="PDV98301.1"/>
    </source>
</evidence>
<dbReference type="NCBIfam" id="TIGR00838">
    <property type="entry name" value="argH"/>
    <property type="match status" value="1"/>
</dbReference>
<dbReference type="PROSITE" id="PS00163">
    <property type="entry name" value="FUMARATE_LYASES"/>
    <property type="match status" value="1"/>
</dbReference>
<comment type="caution">
    <text evidence="10">The sequence shown here is derived from an EMBL/GenBank/DDBJ whole genome shotgun (WGS) entry which is preliminary data.</text>
</comment>
<evidence type="ECO:0000259" key="8">
    <source>
        <dbReference type="Pfam" id="PF00206"/>
    </source>
</evidence>
<dbReference type="Gene3D" id="1.20.200.10">
    <property type="entry name" value="Fumarase/aspartase (Central domain)"/>
    <property type="match status" value="1"/>
</dbReference>
<evidence type="ECO:0000259" key="9">
    <source>
        <dbReference type="Pfam" id="PF14698"/>
    </source>
</evidence>
<dbReference type="SUPFAM" id="SSF48557">
    <property type="entry name" value="L-aspartase-like"/>
    <property type="match status" value="1"/>
</dbReference>
<keyword evidence="4 7" id="KW-0055">Arginine biosynthesis</keyword>
<proteinExistence type="inferred from homology"/>
<evidence type="ECO:0000256" key="6">
    <source>
        <dbReference type="ARBA" id="ARBA00023239"/>
    </source>
</evidence>
<dbReference type="InterPro" id="IPR020557">
    <property type="entry name" value="Fumarate_lyase_CS"/>
</dbReference>
<gene>
    <name evidence="7" type="primary">argH</name>
    <name evidence="10" type="ORF">A9Q02_15990</name>
</gene>
<comment type="pathway">
    <text evidence="1 7">Amino-acid biosynthesis; L-arginine biosynthesis; L-arginine from L-ornithine and carbamoyl phosphate: step 3/3.</text>
</comment>
<dbReference type="CDD" id="cd01359">
    <property type="entry name" value="Argininosuccinate_lyase"/>
    <property type="match status" value="1"/>
</dbReference>
<comment type="similarity">
    <text evidence="7">Belongs to the lyase 1 family. Argininosuccinate lyase subfamily.</text>
</comment>
<dbReference type="Pfam" id="PF14698">
    <property type="entry name" value="ASL_C2"/>
    <property type="match status" value="1"/>
</dbReference>
<keyword evidence="5 7" id="KW-0028">Amino-acid biosynthesis</keyword>
<dbReference type="InterPro" id="IPR024083">
    <property type="entry name" value="Fumarase/histidase_N"/>
</dbReference>
<evidence type="ECO:0000256" key="5">
    <source>
        <dbReference type="ARBA" id="ARBA00022605"/>
    </source>
</evidence>
<dbReference type="HAMAP" id="MF_00006">
    <property type="entry name" value="Arg_succ_lyase"/>
    <property type="match status" value="1"/>
</dbReference>
<dbReference type="FunFam" id="1.10.275.10:FF:000002">
    <property type="entry name" value="Argininosuccinate lyase"/>
    <property type="match status" value="1"/>
</dbReference>
<evidence type="ECO:0000256" key="1">
    <source>
        <dbReference type="ARBA" id="ARBA00004941"/>
    </source>
</evidence>
<dbReference type="GO" id="GO:0005829">
    <property type="term" value="C:cytosol"/>
    <property type="evidence" value="ECO:0007669"/>
    <property type="project" value="TreeGrafter"/>
</dbReference>
<feature type="domain" description="Argininosuccinate lyase C-terminal" evidence="9">
    <location>
        <begin position="366"/>
        <end position="433"/>
    </location>
</feature>
<dbReference type="FunFam" id="1.20.200.10:FF:000002">
    <property type="entry name" value="Argininosuccinate lyase"/>
    <property type="match status" value="1"/>
</dbReference>
<sequence length="459" mass="51192">MEHKLWGGRFAEPTAATMRRFNDSFRFDRRLAEVDIDGSIAWAGALLEAGLINREEYEALCQGLELVRREFADGSFEAIEGDEDIHTAVERRLHELVGVVALKLHTGRSRNDQVATDMRLFAISAGRQIDQRLLGLQLALLTQAEAHASTLMPGYTHLQRAQPITFGHWCLAYVEMFERDRQRVHEATARARTLPLGAGALAGNSLGIERERLTEALDEFDAVAGNSLDAVSDRDYVAELLFTFALTGVHLSRLAEDLVLYSSAEFGFVELADAYSTGSSLMPQKKNPDSMELLRGKSGRLVGNLVTLLTVLKGLPMTYNKDMQEDKEPFFDSLDTLDLSLEVAAAVVATMEARHERMRAALDDAMLATDLADDLVRRGVPFREAHGKVGRLVRRALELHLPMRELPLVEYQAVQPELDHTVYSLFDMAQSVARKDSLGGTAPDRVLEQCARWRDLLDE</sequence>
<dbReference type="PANTHER" id="PTHR43814:SF1">
    <property type="entry name" value="ARGININOSUCCINATE LYASE"/>
    <property type="match status" value="1"/>
</dbReference>